<accession>A0A9X4P6U3</accession>
<dbReference type="Gene3D" id="3.90.550.10">
    <property type="entry name" value="Spore Coat Polysaccharide Biosynthesis Protein SpsA, Chain A"/>
    <property type="match status" value="1"/>
</dbReference>
<keyword evidence="1" id="KW-0472">Membrane</keyword>
<dbReference type="RefSeq" id="WP_068175340.1">
    <property type="nucleotide sequence ID" value="NZ_AOGK01000017.1"/>
</dbReference>
<name>A0A9X4P6U3_9BURK</name>
<gene>
    <name evidence="3" type="ORF">H010_18068</name>
</gene>
<evidence type="ECO:0000313" key="4">
    <source>
        <dbReference type="Proteomes" id="UP001152876"/>
    </source>
</evidence>
<organism evidence="3 4">
    <name type="scientific">Hydrogenophaga taeniospiralis CCUG 15921</name>
    <dbReference type="NCBI Taxonomy" id="1281780"/>
    <lineage>
        <taxon>Bacteria</taxon>
        <taxon>Pseudomonadati</taxon>
        <taxon>Pseudomonadota</taxon>
        <taxon>Betaproteobacteria</taxon>
        <taxon>Burkholderiales</taxon>
        <taxon>Comamonadaceae</taxon>
        <taxon>Hydrogenophaga</taxon>
    </lineage>
</organism>
<dbReference type="InterPro" id="IPR029044">
    <property type="entry name" value="Nucleotide-diphossugar_trans"/>
</dbReference>
<keyword evidence="1" id="KW-1133">Transmembrane helix</keyword>
<feature type="transmembrane region" description="Helical" evidence="1">
    <location>
        <begin position="234"/>
        <end position="255"/>
    </location>
</feature>
<dbReference type="PANTHER" id="PTHR48090:SF7">
    <property type="entry name" value="RFBJ PROTEIN"/>
    <property type="match status" value="1"/>
</dbReference>
<feature type="domain" description="Glycosyltransferase 2-like" evidence="2">
    <location>
        <begin position="7"/>
        <end position="167"/>
    </location>
</feature>
<dbReference type="Pfam" id="PF00535">
    <property type="entry name" value="Glycos_transf_2"/>
    <property type="match status" value="1"/>
</dbReference>
<proteinExistence type="predicted"/>
<comment type="caution">
    <text evidence="3">The sequence shown here is derived from an EMBL/GenBank/DDBJ whole genome shotgun (WGS) entry which is preliminary data.</text>
</comment>
<evidence type="ECO:0000313" key="3">
    <source>
        <dbReference type="EMBL" id="MDG5977173.1"/>
    </source>
</evidence>
<protein>
    <submittedName>
        <fullName evidence="3">Glycosyltransferase involved in cell wall biogenesis-like protein</fullName>
    </submittedName>
</protein>
<evidence type="ECO:0000256" key="1">
    <source>
        <dbReference type="SAM" id="Phobius"/>
    </source>
</evidence>
<keyword evidence="4" id="KW-1185">Reference proteome</keyword>
<dbReference type="Proteomes" id="UP001152876">
    <property type="component" value="Unassembled WGS sequence"/>
</dbReference>
<dbReference type="EMBL" id="AOGK01000017">
    <property type="protein sequence ID" value="MDG5977173.1"/>
    <property type="molecule type" value="Genomic_DNA"/>
</dbReference>
<dbReference type="InterPro" id="IPR050256">
    <property type="entry name" value="Glycosyltransferase_2"/>
</dbReference>
<sequence length="316" mass="35070">MKLIIQIPCFNEAETLGIALAALPREVPGFDKVEWLIIDDGSSDKTVEVALAHGVDHVVRHTRNQGLARGFMNGLRACLEQGADVIVNTDADNQYNADDIPQLTRPILDGKADIVVGARPIEAIEHFSPVKKLLQKLGSWVVRVASKTDIPDAPSGFRAMSRSAARRLTVFSDYTYTLETIIQAGQKNMAITSVPIRVNGDLRPSRLVKSISSYIRRSIVTIVRVFVIYRPFRFFGSIGLTLFAIGFAIGLRFLYKWFTTEAGYDGHIQSLILASSLLIIGFHTILIAFVTDLLSANRKLLEEIRTMTLENRDLGK</sequence>
<dbReference type="InterPro" id="IPR001173">
    <property type="entry name" value="Glyco_trans_2-like"/>
</dbReference>
<dbReference type="OrthoDB" id="276604at2"/>
<keyword evidence="1" id="KW-0812">Transmembrane</keyword>
<reference evidence="3" key="1">
    <citation type="submission" date="2013-01" db="EMBL/GenBank/DDBJ databases">
        <title>Genome draft of Hydrogenophaga taeniospiralis 2K1.</title>
        <authorList>
            <person name="Gomila M."/>
            <person name="Lalucat J."/>
        </authorList>
    </citation>
    <scope>NUCLEOTIDE SEQUENCE</scope>
    <source>
        <strain evidence="3">CCUG 15921</strain>
    </source>
</reference>
<dbReference type="AlphaFoldDB" id="A0A9X4P6U3"/>
<feature type="transmembrane region" description="Helical" evidence="1">
    <location>
        <begin position="267"/>
        <end position="290"/>
    </location>
</feature>
<dbReference type="PANTHER" id="PTHR48090">
    <property type="entry name" value="UNDECAPRENYL-PHOSPHATE 4-DEOXY-4-FORMAMIDO-L-ARABINOSE TRANSFERASE-RELATED"/>
    <property type="match status" value="1"/>
</dbReference>
<dbReference type="SUPFAM" id="SSF53448">
    <property type="entry name" value="Nucleotide-diphospho-sugar transferases"/>
    <property type="match status" value="1"/>
</dbReference>
<dbReference type="CDD" id="cd04179">
    <property type="entry name" value="DPM_DPG-synthase_like"/>
    <property type="match status" value="1"/>
</dbReference>
<evidence type="ECO:0000259" key="2">
    <source>
        <dbReference type="Pfam" id="PF00535"/>
    </source>
</evidence>